<evidence type="ECO:0000313" key="3">
    <source>
        <dbReference type="Proteomes" id="UP001589814"/>
    </source>
</evidence>
<sequence length="51" mass="5774">EPVFGIIKSVLGFRQFSLRGLNRVSGEWTLVCLAWNLKRMAVLRPTSARKA</sequence>
<organism evidence="2 3">
    <name type="scientific">Kushneria aurantia</name>
    <dbReference type="NCBI Taxonomy" id="504092"/>
    <lineage>
        <taxon>Bacteria</taxon>
        <taxon>Pseudomonadati</taxon>
        <taxon>Pseudomonadota</taxon>
        <taxon>Gammaproteobacteria</taxon>
        <taxon>Oceanospirillales</taxon>
        <taxon>Halomonadaceae</taxon>
        <taxon>Kushneria</taxon>
    </lineage>
</organism>
<dbReference type="Proteomes" id="UP001589814">
    <property type="component" value="Unassembled WGS sequence"/>
</dbReference>
<dbReference type="RefSeq" id="WP_380059745.1">
    <property type="nucleotide sequence ID" value="NZ_JBHLVX010000067.1"/>
</dbReference>
<accession>A0ABV6G9R4</accession>
<name>A0ABV6G9R4_9GAMM</name>
<proteinExistence type="predicted"/>
<comment type="caution">
    <text evidence="2">The sequence shown here is derived from an EMBL/GenBank/DDBJ whole genome shotgun (WGS) entry which is preliminary data.</text>
</comment>
<feature type="domain" description="Transposase DDE" evidence="1">
    <location>
        <begin position="1"/>
        <end position="41"/>
    </location>
</feature>
<gene>
    <name evidence="2" type="ORF">ACFFHW_17250</name>
</gene>
<reference evidence="2 3" key="1">
    <citation type="submission" date="2024-09" db="EMBL/GenBank/DDBJ databases">
        <authorList>
            <person name="Sun Q."/>
            <person name="Mori K."/>
        </authorList>
    </citation>
    <scope>NUCLEOTIDE SEQUENCE [LARGE SCALE GENOMIC DNA]</scope>
    <source>
        <strain evidence="2 3">CCM 7415</strain>
    </source>
</reference>
<evidence type="ECO:0000259" key="1">
    <source>
        <dbReference type="Pfam" id="PF13751"/>
    </source>
</evidence>
<feature type="non-terminal residue" evidence="2">
    <location>
        <position position="1"/>
    </location>
</feature>
<protein>
    <submittedName>
        <fullName evidence="2">Transposase</fullName>
    </submittedName>
</protein>
<dbReference type="Pfam" id="PF13751">
    <property type="entry name" value="DDE_Tnp_1_6"/>
    <property type="match status" value="1"/>
</dbReference>
<dbReference type="InterPro" id="IPR025668">
    <property type="entry name" value="Tnp_DDE_dom"/>
</dbReference>
<evidence type="ECO:0000313" key="2">
    <source>
        <dbReference type="EMBL" id="MFC0269712.1"/>
    </source>
</evidence>
<keyword evidence="3" id="KW-1185">Reference proteome</keyword>
<dbReference type="EMBL" id="JBHLVX010000067">
    <property type="protein sequence ID" value="MFC0269712.1"/>
    <property type="molecule type" value="Genomic_DNA"/>
</dbReference>